<dbReference type="SMART" id="SM00248">
    <property type="entry name" value="ANK"/>
    <property type="match status" value="11"/>
</dbReference>
<sequence>MRSKSSTLTQSQNADCSMVTISLSPELRRIEQILFASVKQNRLDLVNKIIQDQKCDINVRDSFDRTPLHLASSSGNLSIVKALVMGRAIIDPIDKFGITPLFWAVYNNHRHVAHYLLDAGAKHNRHTKQGFTIMHFIAESNAISILKCLYKKFQLLDYDLSDNNGMTPFLIAASKGNLRLIEILIKRKCNTLKKNMHARNALHLASKNGHIETLECLLSLKKLREKIDEMDIFETTPLHLACENNQKECVRLLLEHGAQPDISTSNHACPLIECSRKGFHKCIDLLIENNADKEKKTKTGETALHEAALANLTDTIYFLFSRKFNLTAMNDRLQTPLHYAVSQNKLEAVEALLFCGAPLDLIDKDGLTPLMVAAKANYTALVDMIIRADRWRKTYPENAESFLDEIINMQENKCATPTVQPRRYHAKSRKKVKISNNDKDKLSDNDDSNNDDNDEDDDDSGTFVAQKSLASLRNESAKQQSSPQFYPSNILYSPSSSVHNDDLKMSEFIDPFKQLNASYVNSDNNKNNNNNIGRYGYAYDNNHNNTNNKNDRFINDHRSRSTASSESGSELSLGYEASRDWSQRQNQHHHQQQQQQHSHQLQEFSSANDINSSTVRLNNKRNTNFSCSEINLHSSAGTNNGNHNNSSRRNKYSLSRNQKFSSLTDLSHHIKGEEIQLPNGEKMFRINSGKMYQSNRNMRLISGYGLNVSNPFTLRAPCQTYAEDMNILFFEYSHQYAKPMDWRNLAQFWGFTSEDVTAIACQDIGKNSYKEHTYRLLNIWLHGVGDNQSPLNELYLALTTIGRKRIASLLQKRINGLGKENSKHSRCKVS</sequence>
<dbReference type="InterPro" id="IPR036770">
    <property type="entry name" value="Ankyrin_rpt-contain_sf"/>
</dbReference>
<keyword evidence="6" id="KW-1185">Reference proteome</keyword>
<dbReference type="Pfam" id="PF12796">
    <property type="entry name" value="Ank_2"/>
    <property type="match status" value="3"/>
</dbReference>
<dbReference type="Pfam" id="PF00531">
    <property type="entry name" value="Death"/>
    <property type="match status" value="1"/>
</dbReference>
<evidence type="ECO:0000256" key="4">
    <source>
        <dbReference type="SAM" id="MobiDB-lite"/>
    </source>
</evidence>
<feature type="compositionally biased region" description="Basic residues" evidence="4">
    <location>
        <begin position="422"/>
        <end position="433"/>
    </location>
</feature>
<proteinExistence type="predicted"/>
<evidence type="ECO:0000256" key="2">
    <source>
        <dbReference type="ARBA" id="ARBA00023043"/>
    </source>
</evidence>
<feature type="compositionally biased region" description="Low complexity" evidence="4">
    <location>
        <begin position="634"/>
        <end position="645"/>
    </location>
</feature>
<name>A0AA85J7K5_TRIRE</name>
<dbReference type="InterPro" id="IPR051165">
    <property type="entry name" value="Multifunctional_ANK_Repeat"/>
</dbReference>
<dbReference type="AlphaFoldDB" id="A0AA85J7K5"/>
<feature type="repeat" description="ANK" evidence="3">
    <location>
        <begin position="332"/>
        <end position="364"/>
    </location>
</feature>
<dbReference type="PANTHER" id="PTHR24123:SF33">
    <property type="entry name" value="PROTEIN HOS4"/>
    <property type="match status" value="1"/>
</dbReference>
<dbReference type="SUPFAM" id="SSF48403">
    <property type="entry name" value="Ankyrin repeat"/>
    <property type="match status" value="1"/>
</dbReference>
<dbReference type="CDD" id="cd01670">
    <property type="entry name" value="Death"/>
    <property type="match status" value="1"/>
</dbReference>
<dbReference type="SUPFAM" id="SSF47986">
    <property type="entry name" value="DEATH domain"/>
    <property type="match status" value="1"/>
</dbReference>
<feature type="compositionally biased region" description="Low complexity" evidence="4">
    <location>
        <begin position="521"/>
        <end position="531"/>
    </location>
</feature>
<dbReference type="PROSITE" id="PS50088">
    <property type="entry name" value="ANK_REPEAT"/>
    <property type="match status" value="6"/>
</dbReference>
<dbReference type="Gene3D" id="1.25.40.20">
    <property type="entry name" value="Ankyrin repeat-containing domain"/>
    <property type="match status" value="4"/>
</dbReference>
<feature type="repeat" description="ANK" evidence="3">
    <location>
        <begin position="233"/>
        <end position="265"/>
    </location>
</feature>
<dbReference type="GO" id="GO:0007165">
    <property type="term" value="P:signal transduction"/>
    <property type="evidence" value="ECO:0007669"/>
    <property type="project" value="InterPro"/>
</dbReference>
<feature type="region of interest" description="Disordered" evidence="4">
    <location>
        <begin position="634"/>
        <end position="653"/>
    </location>
</feature>
<keyword evidence="2 3" id="KW-0040">ANK repeat</keyword>
<feature type="compositionally biased region" description="Low complexity" evidence="4">
    <location>
        <begin position="561"/>
        <end position="576"/>
    </location>
</feature>
<feature type="compositionally biased region" description="Acidic residues" evidence="4">
    <location>
        <begin position="445"/>
        <end position="460"/>
    </location>
</feature>
<feature type="repeat" description="ANK" evidence="3">
    <location>
        <begin position="96"/>
        <end position="128"/>
    </location>
</feature>
<accession>A0AA85J7K5</accession>
<dbReference type="PROSITE" id="PS50297">
    <property type="entry name" value="ANK_REP_REGION"/>
    <property type="match status" value="5"/>
</dbReference>
<feature type="repeat" description="ANK" evidence="3">
    <location>
        <begin position="299"/>
        <end position="331"/>
    </location>
</feature>
<dbReference type="Proteomes" id="UP000050795">
    <property type="component" value="Unassembled WGS sequence"/>
</dbReference>
<dbReference type="PANTHER" id="PTHR24123">
    <property type="entry name" value="ANKYRIN REPEAT-CONTAINING"/>
    <property type="match status" value="1"/>
</dbReference>
<feature type="domain" description="Death" evidence="5">
    <location>
        <begin position="741"/>
        <end position="814"/>
    </location>
</feature>
<dbReference type="InterPro" id="IPR002110">
    <property type="entry name" value="Ankyrin_rpt"/>
</dbReference>
<reference evidence="6" key="1">
    <citation type="submission" date="2022-06" db="EMBL/GenBank/DDBJ databases">
        <authorList>
            <person name="Berger JAMES D."/>
            <person name="Berger JAMES D."/>
        </authorList>
    </citation>
    <scope>NUCLEOTIDE SEQUENCE [LARGE SCALE GENOMIC DNA]</scope>
</reference>
<feature type="repeat" description="ANK" evidence="3">
    <location>
        <begin position="164"/>
        <end position="196"/>
    </location>
</feature>
<dbReference type="Gene3D" id="1.10.533.10">
    <property type="entry name" value="Death Domain, Fas"/>
    <property type="match status" value="1"/>
</dbReference>
<protein>
    <recommendedName>
        <fullName evidence="5">Death domain-containing protein</fullName>
    </recommendedName>
</protein>
<dbReference type="InterPro" id="IPR011029">
    <property type="entry name" value="DEATH-like_dom_sf"/>
</dbReference>
<dbReference type="PROSITE" id="PS50017">
    <property type="entry name" value="DEATH_DOMAIN"/>
    <property type="match status" value="1"/>
</dbReference>
<keyword evidence="1" id="KW-0677">Repeat</keyword>
<dbReference type="Pfam" id="PF13637">
    <property type="entry name" value="Ank_4"/>
    <property type="match status" value="1"/>
</dbReference>
<feature type="compositionally biased region" description="Low complexity" evidence="4">
    <location>
        <begin position="592"/>
        <end position="602"/>
    </location>
</feature>
<feature type="region of interest" description="Disordered" evidence="4">
    <location>
        <begin position="417"/>
        <end position="461"/>
    </location>
</feature>
<evidence type="ECO:0000256" key="1">
    <source>
        <dbReference type="ARBA" id="ARBA00022737"/>
    </source>
</evidence>
<evidence type="ECO:0000256" key="3">
    <source>
        <dbReference type="PROSITE-ProRule" id="PRU00023"/>
    </source>
</evidence>
<dbReference type="PRINTS" id="PR01415">
    <property type="entry name" value="ANKYRIN"/>
</dbReference>
<feature type="region of interest" description="Disordered" evidence="4">
    <location>
        <begin position="520"/>
        <end position="603"/>
    </location>
</feature>
<reference evidence="7" key="2">
    <citation type="submission" date="2023-11" db="UniProtKB">
        <authorList>
            <consortium name="WormBaseParasite"/>
        </authorList>
    </citation>
    <scope>IDENTIFICATION</scope>
</reference>
<dbReference type="WBParaSite" id="TREG1_131780.1">
    <property type="protein sequence ID" value="TREG1_131780.1"/>
    <property type="gene ID" value="TREG1_131780"/>
</dbReference>
<evidence type="ECO:0000313" key="7">
    <source>
        <dbReference type="WBParaSite" id="TREG1_131780.1"/>
    </source>
</evidence>
<feature type="compositionally biased region" description="Basic and acidic residues" evidence="4">
    <location>
        <begin position="549"/>
        <end position="559"/>
    </location>
</feature>
<feature type="repeat" description="ANK" evidence="3">
    <location>
        <begin position="63"/>
        <end position="95"/>
    </location>
</feature>
<dbReference type="InterPro" id="IPR000488">
    <property type="entry name" value="Death_dom"/>
</dbReference>
<evidence type="ECO:0000259" key="5">
    <source>
        <dbReference type="PROSITE" id="PS50017"/>
    </source>
</evidence>
<organism evidence="6 7">
    <name type="scientific">Trichobilharzia regenti</name>
    <name type="common">Nasal bird schistosome</name>
    <dbReference type="NCBI Taxonomy" id="157069"/>
    <lineage>
        <taxon>Eukaryota</taxon>
        <taxon>Metazoa</taxon>
        <taxon>Spiralia</taxon>
        <taxon>Lophotrochozoa</taxon>
        <taxon>Platyhelminthes</taxon>
        <taxon>Trematoda</taxon>
        <taxon>Digenea</taxon>
        <taxon>Strigeidida</taxon>
        <taxon>Schistosomatoidea</taxon>
        <taxon>Schistosomatidae</taxon>
        <taxon>Trichobilharzia</taxon>
    </lineage>
</organism>
<evidence type="ECO:0000313" key="6">
    <source>
        <dbReference type="Proteomes" id="UP000050795"/>
    </source>
</evidence>